<sequence>TILVLAFRTLSFVDAGADLLSFLH</sequence>
<keyword evidence="2" id="KW-1185">Reference proteome</keyword>
<dbReference type="EMBL" id="LXQA011299326">
    <property type="protein sequence ID" value="MCI92380.1"/>
    <property type="molecule type" value="Genomic_DNA"/>
</dbReference>
<organism evidence="1 2">
    <name type="scientific">Trifolium medium</name>
    <dbReference type="NCBI Taxonomy" id="97028"/>
    <lineage>
        <taxon>Eukaryota</taxon>
        <taxon>Viridiplantae</taxon>
        <taxon>Streptophyta</taxon>
        <taxon>Embryophyta</taxon>
        <taxon>Tracheophyta</taxon>
        <taxon>Spermatophyta</taxon>
        <taxon>Magnoliopsida</taxon>
        <taxon>eudicotyledons</taxon>
        <taxon>Gunneridae</taxon>
        <taxon>Pentapetalae</taxon>
        <taxon>rosids</taxon>
        <taxon>fabids</taxon>
        <taxon>Fabales</taxon>
        <taxon>Fabaceae</taxon>
        <taxon>Papilionoideae</taxon>
        <taxon>50 kb inversion clade</taxon>
        <taxon>NPAAA clade</taxon>
        <taxon>Hologalegina</taxon>
        <taxon>IRL clade</taxon>
        <taxon>Trifolieae</taxon>
        <taxon>Trifolium</taxon>
    </lineage>
</organism>
<feature type="non-terminal residue" evidence="1">
    <location>
        <position position="1"/>
    </location>
</feature>
<protein>
    <submittedName>
        <fullName evidence="1">Uncharacterized protein</fullName>
    </submittedName>
</protein>
<evidence type="ECO:0000313" key="1">
    <source>
        <dbReference type="EMBL" id="MCI92380.1"/>
    </source>
</evidence>
<name>A0A392W118_9FABA</name>
<comment type="caution">
    <text evidence="1">The sequence shown here is derived from an EMBL/GenBank/DDBJ whole genome shotgun (WGS) entry which is preliminary data.</text>
</comment>
<dbReference type="AlphaFoldDB" id="A0A392W118"/>
<evidence type="ECO:0000313" key="2">
    <source>
        <dbReference type="Proteomes" id="UP000265520"/>
    </source>
</evidence>
<dbReference type="Proteomes" id="UP000265520">
    <property type="component" value="Unassembled WGS sequence"/>
</dbReference>
<reference evidence="1 2" key="1">
    <citation type="journal article" date="2018" name="Front. Plant Sci.">
        <title>Red Clover (Trifolium pratense) and Zigzag Clover (T. medium) - A Picture of Genomic Similarities and Differences.</title>
        <authorList>
            <person name="Dluhosova J."/>
            <person name="Istvanek J."/>
            <person name="Nedelnik J."/>
            <person name="Repkova J."/>
        </authorList>
    </citation>
    <scope>NUCLEOTIDE SEQUENCE [LARGE SCALE GENOMIC DNA]</scope>
    <source>
        <strain evidence="2">cv. 10/8</strain>
        <tissue evidence="1">Leaf</tissue>
    </source>
</reference>
<proteinExistence type="predicted"/>
<accession>A0A392W118</accession>